<dbReference type="InterPro" id="IPR012347">
    <property type="entry name" value="Ferritin-like"/>
</dbReference>
<dbReference type="EMBL" id="FNGY01000007">
    <property type="protein sequence ID" value="SDN33997.1"/>
    <property type="molecule type" value="Genomic_DNA"/>
</dbReference>
<reference evidence="3" key="1">
    <citation type="submission" date="2016-10" db="EMBL/GenBank/DDBJ databases">
        <authorList>
            <person name="Varghese N."/>
            <person name="Submissions S."/>
        </authorList>
    </citation>
    <scope>NUCLEOTIDE SEQUENCE [LARGE SCALE GENOMIC DNA]</scope>
    <source>
        <strain evidence="3">DSM 19110</strain>
    </source>
</reference>
<dbReference type="Pfam" id="PF13628">
    <property type="entry name" value="DUF4142"/>
    <property type="match status" value="1"/>
</dbReference>
<name>A0A1H0AKM2_9SPHI</name>
<dbReference type="Gene3D" id="1.20.1260.10">
    <property type="match status" value="1"/>
</dbReference>
<gene>
    <name evidence="2" type="ORF">SAMN05421820_107127</name>
</gene>
<keyword evidence="3" id="KW-1185">Reference proteome</keyword>
<proteinExistence type="predicted"/>
<feature type="domain" description="DUF4142" evidence="1">
    <location>
        <begin position="58"/>
        <end position="191"/>
    </location>
</feature>
<protein>
    <submittedName>
        <fullName evidence="2">Putative membrane protein</fullName>
    </submittedName>
</protein>
<dbReference type="RefSeq" id="WP_172664932.1">
    <property type="nucleotide sequence ID" value="NZ_FNGY01000007.1"/>
</dbReference>
<accession>A0A1H0AKM2</accession>
<dbReference type="PANTHER" id="PTHR38593">
    <property type="entry name" value="BLR2558 PROTEIN"/>
    <property type="match status" value="1"/>
</dbReference>
<sequence length="198" mass="22004">MKNNNLLAIVFLAIIVVQCCRPTNKVESMGDTTTGVDHVVADSAHALGIEPMGDGIQTAMFLEKATLMTTLEIEWGKLAAEKARNISLRNFGQEVAKDQAEIRGPLNAIAAAKGLKLPTALPAKEEERLSEMRKMDTRYFEKLYLKMAVEDDRKNIELFRGAGNSPDTMISNFAKRYLPLLEKHQSKALKLRASDQNN</sequence>
<evidence type="ECO:0000313" key="2">
    <source>
        <dbReference type="EMBL" id="SDN33997.1"/>
    </source>
</evidence>
<dbReference type="PANTHER" id="PTHR38593:SF1">
    <property type="entry name" value="BLR2558 PROTEIN"/>
    <property type="match status" value="1"/>
</dbReference>
<evidence type="ECO:0000313" key="3">
    <source>
        <dbReference type="Proteomes" id="UP000183200"/>
    </source>
</evidence>
<organism evidence="2 3">
    <name type="scientific">Pedobacter steynii</name>
    <dbReference type="NCBI Taxonomy" id="430522"/>
    <lineage>
        <taxon>Bacteria</taxon>
        <taxon>Pseudomonadati</taxon>
        <taxon>Bacteroidota</taxon>
        <taxon>Sphingobacteriia</taxon>
        <taxon>Sphingobacteriales</taxon>
        <taxon>Sphingobacteriaceae</taxon>
        <taxon>Pedobacter</taxon>
    </lineage>
</organism>
<dbReference type="AlphaFoldDB" id="A0A1H0AKM2"/>
<dbReference type="InterPro" id="IPR025419">
    <property type="entry name" value="DUF4142"/>
</dbReference>
<evidence type="ECO:0000259" key="1">
    <source>
        <dbReference type="Pfam" id="PF13628"/>
    </source>
</evidence>
<dbReference type="Proteomes" id="UP000183200">
    <property type="component" value="Unassembled WGS sequence"/>
</dbReference>